<reference evidence="1" key="2">
    <citation type="journal article" date="2024" name="Plant">
        <title>Genomic evolution and insights into agronomic trait innovations of Sesamum species.</title>
        <authorList>
            <person name="Miao H."/>
            <person name="Wang L."/>
            <person name="Qu L."/>
            <person name="Liu H."/>
            <person name="Sun Y."/>
            <person name="Le M."/>
            <person name="Wang Q."/>
            <person name="Wei S."/>
            <person name="Zheng Y."/>
            <person name="Lin W."/>
            <person name="Duan Y."/>
            <person name="Cao H."/>
            <person name="Xiong S."/>
            <person name="Wang X."/>
            <person name="Wei L."/>
            <person name="Li C."/>
            <person name="Ma Q."/>
            <person name="Ju M."/>
            <person name="Zhao R."/>
            <person name="Li G."/>
            <person name="Mu C."/>
            <person name="Tian Q."/>
            <person name="Mei H."/>
            <person name="Zhang T."/>
            <person name="Gao T."/>
            <person name="Zhang H."/>
        </authorList>
    </citation>
    <scope>NUCLEOTIDE SEQUENCE</scope>
    <source>
        <strain evidence="1">KEN1</strain>
    </source>
</reference>
<dbReference type="EMBL" id="JACGWN010000013">
    <property type="protein sequence ID" value="KAL0410490.1"/>
    <property type="molecule type" value="Genomic_DNA"/>
</dbReference>
<dbReference type="AlphaFoldDB" id="A0AAW2U1R9"/>
<feature type="non-terminal residue" evidence="1">
    <location>
        <position position="71"/>
    </location>
</feature>
<evidence type="ECO:0000313" key="1">
    <source>
        <dbReference type="EMBL" id="KAL0410490.1"/>
    </source>
</evidence>
<name>A0AAW2U1R9_9LAMI</name>
<reference evidence="1" key="1">
    <citation type="submission" date="2020-06" db="EMBL/GenBank/DDBJ databases">
        <authorList>
            <person name="Li T."/>
            <person name="Hu X."/>
            <person name="Zhang T."/>
            <person name="Song X."/>
            <person name="Zhang H."/>
            <person name="Dai N."/>
            <person name="Sheng W."/>
            <person name="Hou X."/>
            <person name="Wei L."/>
        </authorList>
    </citation>
    <scope>NUCLEOTIDE SEQUENCE</scope>
    <source>
        <strain evidence="1">KEN1</strain>
        <tissue evidence="1">Leaf</tissue>
    </source>
</reference>
<gene>
    <name evidence="1" type="ORF">Slati_3638700</name>
</gene>
<accession>A0AAW2U1R9</accession>
<comment type="caution">
    <text evidence="1">The sequence shown here is derived from an EMBL/GenBank/DDBJ whole genome shotgun (WGS) entry which is preliminary data.</text>
</comment>
<protein>
    <submittedName>
        <fullName evidence="1">Uncharacterized protein</fullName>
    </submittedName>
</protein>
<proteinExistence type="predicted"/>
<organism evidence="1">
    <name type="scientific">Sesamum latifolium</name>
    <dbReference type="NCBI Taxonomy" id="2727402"/>
    <lineage>
        <taxon>Eukaryota</taxon>
        <taxon>Viridiplantae</taxon>
        <taxon>Streptophyta</taxon>
        <taxon>Embryophyta</taxon>
        <taxon>Tracheophyta</taxon>
        <taxon>Spermatophyta</taxon>
        <taxon>Magnoliopsida</taxon>
        <taxon>eudicotyledons</taxon>
        <taxon>Gunneridae</taxon>
        <taxon>Pentapetalae</taxon>
        <taxon>asterids</taxon>
        <taxon>lamiids</taxon>
        <taxon>Lamiales</taxon>
        <taxon>Pedaliaceae</taxon>
        <taxon>Sesamum</taxon>
    </lineage>
</organism>
<sequence length="71" mass="8253">MALSGRIRDELKARLETQMGFLLVDAHDRYLGLPAIAGRSRSDLFHNIRGRFWGKINWWNEKLLLRLGKAC</sequence>